<evidence type="ECO:0000256" key="4">
    <source>
        <dbReference type="ARBA" id="ARBA00023306"/>
    </source>
</evidence>
<dbReference type="Gene3D" id="1.10.472.10">
    <property type="entry name" value="Cyclin-like"/>
    <property type="match status" value="2"/>
</dbReference>
<dbReference type="InterPro" id="IPR004367">
    <property type="entry name" value="Cyclin_C-dom"/>
</dbReference>
<dbReference type="CDD" id="cd20544">
    <property type="entry name" value="CYCLIN_AtCycD-like_rpt2"/>
    <property type="match status" value="1"/>
</dbReference>
<sequence>MAPSFDCAASSLLCGEDNSSIFDDADYGAAAEEFETAWHHQNHRSRNQEKSFNGGEFLIGLPVQSDECLALMIEKESQHLPAADYLMRLRSGDLDIGSRQDVVGWIAKAHAHFGFGPLCAYLAINYLDRFLSTYELPVKGKAWMAQLLAVACLSLAAKMEENEVPLCLDLQVAESRFVFEARTIQRMELLVLRTLKWRMQAVTPFSFVDYFLRRINDDEFPARTSILLSIQLILSTVKGIDFLEFRPSEIAAAVAISIAGETQTVDIEKAISVVIEPIEKERVLKCIELMHDLSLISGSVKRSSTAASVPSVPHTPIGVLDAACLSYKSDDTTVGSCANSSHNKKRKLNAPPEVEL</sequence>
<feature type="domain" description="Cyclin-like" evidence="7">
    <location>
        <begin position="104"/>
        <end position="193"/>
    </location>
</feature>
<keyword evidence="4" id="KW-0131">Cell cycle</keyword>
<dbReference type="FunFam" id="1.10.472.10:FF:000040">
    <property type="entry name" value="D6-type cyclin"/>
    <property type="match status" value="1"/>
</dbReference>
<gene>
    <name evidence="9" type="primary">CYCD3-1_1</name>
    <name evidence="9" type="ORF">CK203_058134</name>
</gene>
<dbReference type="CDD" id="cd20543">
    <property type="entry name" value="CYCLIN_AtCycD-like_rpt1"/>
    <property type="match status" value="1"/>
</dbReference>
<dbReference type="InterPro" id="IPR013763">
    <property type="entry name" value="Cyclin-like_dom"/>
</dbReference>
<dbReference type="Proteomes" id="UP000288805">
    <property type="component" value="Unassembled WGS sequence"/>
</dbReference>
<evidence type="ECO:0000313" key="10">
    <source>
        <dbReference type="Proteomes" id="UP000288805"/>
    </source>
</evidence>
<comment type="similarity">
    <text evidence="1">Belongs to the cyclin family. Cyclin D subfamily.</text>
</comment>
<name>A0A438FZE9_VITVI</name>
<feature type="region of interest" description="Disordered" evidence="6">
    <location>
        <begin position="336"/>
        <end position="356"/>
    </location>
</feature>
<dbReference type="FunFam" id="1.10.472.10:FF:000034">
    <property type="entry name" value="D2/4-type cyclin"/>
    <property type="match status" value="1"/>
</dbReference>
<feature type="domain" description="Cyclin C-terminal" evidence="8">
    <location>
        <begin position="202"/>
        <end position="328"/>
    </location>
</feature>
<proteinExistence type="inferred from homology"/>
<organism evidence="9 10">
    <name type="scientific">Vitis vinifera</name>
    <name type="common">Grape</name>
    <dbReference type="NCBI Taxonomy" id="29760"/>
    <lineage>
        <taxon>Eukaryota</taxon>
        <taxon>Viridiplantae</taxon>
        <taxon>Streptophyta</taxon>
        <taxon>Embryophyta</taxon>
        <taxon>Tracheophyta</taxon>
        <taxon>Spermatophyta</taxon>
        <taxon>Magnoliopsida</taxon>
        <taxon>eudicotyledons</taxon>
        <taxon>Gunneridae</taxon>
        <taxon>Pentapetalae</taxon>
        <taxon>rosids</taxon>
        <taxon>Vitales</taxon>
        <taxon>Vitaceae</taxon>
        <taxon>Viteae</taxon>
        <taxon>Vitis</taxon>
    </lineage>
</organism>
<dbReference type="SMART" id="SM00385">
    <property type="entry name" value="CYCLIN"/>
    <property type="match status" value="1"/>
</dbReference>
<dbReference type="AlphaFoldDB" id="A0A438FZE9"/>
<reference evidence="9 10" key="1">
    <citation type="journal article" date="2018" name="PLoS Genet.">
        <title>Population sequencing reveals clonal diversity and ancestral inbreeding in the grapevine cultivar Chardonnay.</title>
        <authorList>
            <person name="Roach M.J."/>
            <person name="Johnson D.L."/>
            <person name="Bohlmann J."/>
            <person name="van Vuuren H.J."/>
            <person name="Jones S.J."/>
            <person name="Pretorius I.S."/>
            <person name="Schmidt S.A."/>
            <person name="Borneman A.R."/>
        </authorList>
    </citation>
    <scope>NUCLEOTIDE SEQUENCE [LARGE SCALE GENOMIC DNA]</scope>
    <source>
        <strain evidence="10">cv. Chardonnay</strain>
        <tissue evidence="9">Leaf</tissue>
    </source>
</reference>
<comment type="caution">
    <text evidence="9">The sequence shown here is derived from an EMBL/GenBank/DDBJ whole genome shotgun (WGS) entry which is preliminary data.</text>
</comment>
<protein>
    <submittedName>
        <fullName evidence="9">Cyclin-D3-1</fullName>
    </submittedName>
</protein>
<accession>A0A438FZE9</accession>
<evidence type="ECO:0000256" key="2">
    <source>
        <dbReference type="ARBA" id="ARBA00022618"/>
    </source>
</evidence>
<dbReference type="PROSITE" id="PS00292">
    <property type="entry name" value="CYCLINS"/>
    <property type="match status" value="1"/>
</dbReference>
<dbReference type="GO" id="GO:0051301">
    <property type="term" value="P:cell division"/>
    <property type="evidence" value="ECO:0007669"/>
    <property type="project" value="UniProtKB-KW"/>
</dbReference>
<dbReference type="EMBL" id="QGNW01000689">
    <property type="protein sequence ID" value="RVW65314.1"/>
    <property type="molecule type" value="Genomic_DNA"/>
</dbReference>
<evidence type="ECO:0000313" key="9">
    <source>
        <dbReference type="EMBL" id="RVW65314.1"/>
    </source>
</evidence>
<evidence type="ECO:0000256" key="1">
    <source>
        <dbReference type="ARBA" id="ARBA00009065"/>
    </source>
</evidence>
<evidence type="ECO:0000256" key="3">
    <source>
        <dbReference type="ARBA" id="ARBA00023127"/>
    </source>
</evidence>
<evidence type="ECO:0000259" key="7">
    <source>
        <dbReference type="SMART" id="SM00385"/>
    </source>
</evidence>
<dbReference type="Pfam" id="PF00134">
    <property type="entry name" value="Cyclin_N"/>
    <property type="match status" value="1"/>
</dbReference>
<evidence type="ECO:0000256" key="5">
    <source>
        <dbReference type="RuleBase" id="RU000383"/>
    </source>
</evidence>
<evidence type="ECO:0000256" key="6">
    <source>
        <dbReference type="SAM" id="MobiDB-lite"/>
    </source>
</evidence>
<dbReference type="Pfam" id="PF02984">
    <property type="entry name" value="Cyclin_C"/>
    <property type="match status" value="1"/>
</dbReference>
<keyword evidence="2" id="KW-0132">Cell division</keyword>
<dbReference type="PANTHER" id="PTHR10177">
    <property type="entry name" value="CYCLINS"/>
    <property type="match status" value="1"/>
</dbReference>
<dbReference type="SUPFAM" id="SSF47954">
    <property type="entry name" value="Cyclin-like"/>
    <property type="match status" value="2"/>
</dbReference>
<dbReference type="InterPro" id="IPR048258">
    <property type="entry name" value="Cyclins_cyclin-box"/>
</dbReference>
<evidence type="ECO:0000259" key="8">
    <source>
        <dbReference type="SMART" id="SM01332"/>
    </source>
</evidence>
<dbReference type="SMART" id="SM01332">
    <property type="entry name" value="Cyclin_C"/>
    <property type="match status" value="1"/>
</dbReference>
<dbReference type="InterPro" id="IPR036915">
    <property type="entry name" value="Cyclin-like_sf"/>
</dbReference>
<dbReference type="InterPro" id="IPR006671">
    <property type="entry name" value="Cyclin_N"/>
</dbReference>
<keyword evidence="3 5" id="KW-0195">Cyclin</keyword>
<dbReference type="InterPro" id="IPR039361">
    <property type="entry name" value="Cyclin"/>
</dbReference>